<keyword evidence="3" id="KW-1185">Reference proteome</keyword>
<feature type="region of interest" description="Disordered" evidence="1">
    <location>
        <begin position="27"/>
        <end position="61"/>
    </location>
</feature>
<evidence type="ECO:0000256" key="1">
    <source>
        <dbReference type="SAM" id="MobiDB-lite"/>
    </source>
</evidence>
<name>A0ABM7UAM3_9ACTO</name>
<dbReference type="EMBL" id="AP025017">
    <property type="protein sequence ID" value="BDA64438.1"/>
    <property type="molecule type" value="Genomic_DNA"/>
</dbReference>
<accession>A0ABM7UAM3</accession>
<proteinExistence type="predicted"/>
<gene>
    <name evidence="2" type="ORF">MANAM107_12720</name>
</gene>
<dbReference type="Proteomes" id="UP000824496">
    <property type="component" value="Chromosome"/>
</dbReference>
<evidence type="ECO:0008006" key="4">
    <source>
        <dbReference type="Google" id="ProtNLM"/>
    </source>
</evidence>
<evidence type="ECO:0000313" key="2">
    <source>
        <dbReference type="EMBL" id="BDA64438.1"/>
    </source>
</evidence>
<reference evidence="2 3" key="1">
    <citation type="submission" date="2021-08" db="EMBL/GenBank/DDBJ databases">
        <title>Whole genome sequence of novel Actinomyces species strain MAS-1.</title>
        <authorList>
            <person name="Saito M."/>
            <person name="Kuwahara N."/>
            <person name="Takizawa T."/>
            <person name="Gotouda H."/>
            <person name="Ochiai T."/>
        </authorList>
    </citation>
    <scope>NUCLEOTIDE SEQUENCE [LARGE SCALE GENOMIC DNA]</scope>
    <source>
        <strain evidence="2 3">MAS-1</strain>
    </source>
</reference>
<protein>
    <recommendedName>
        <fullName evidence="4">Secreted protein</fullName>
    </recommendedName>
</protein>
<evidence type="ECO:0000313" key="3">
    <source>
        <dbReference type="Proteomes" id="UP000824496"/>
    </source>
</evidence>
<sequence>MREWIIGLSRIVSAGLTGLLTRVHQEGQAVAGGQHERSSQPERGGEEIGPQLRGHRPQARDDIEPQVAVIGGEKMNSHCLRIESSGDPVCTIGALSAQHCGDSASEICS</sequence>
<organism evidence="2 3">
    <name type="scientific">Actinomyces capricornis</name>
    <dbReference type="NCBI Taxonomy" id="2755559"/>
    <lineage>
        <taxon>Bacteria</taxon>
        <taxon>Bacillati</taxon>
        <taxon>Actinomycetota</taxon>
        <taxon>Actinomycetes</taxon>
        <taxon>Actinomycetales</taxon>
        <taxon>Actinomycetaceae</taxon>
        <taxon>Actinomyces</taxon>
    </lineage>
</organism>
<feature type="compositionally biased region" description="Basic and acidic residues" evidence="1">
    <location>
        <begin position="34"/>
        <end position="46"/>
    </location>
</feature>